<feature type="transmembrane region" description="Helical" evidence="10">
    <location>
        <begin position="370"/>
        <end position="392"/>
    </location>
</feature>
<feature type="transmembrane region" description="Helical" evidence="10">
    <location>
        <begin position="404"/>
        <end position="424"/>
    </location>
</feature>
<dbReference type="InterPro" id="IPR051327">
    <property type="entry name" value="MATE_MepA_subfamily"/>
</dbReference>
<dbReference type="NCBIfam" id="TIGR00797">
    <property type="entry name" value="matE"/>
    <property type="match status" value="1"/>
</dbReference>
<comment type="subcellular location">
    <subcellularLocation>
        <location evidence="1">Cell membrane</location>
        <topology evidence="1">Multi-pass membrane protein</topology>
    </subcellularLocation>
</comment>
<proteinExistence type="inferred from homology"/>
<dbReference type="Pfam" id="PF01554">
    <property type="entry name" value="MatE"/>
    <property type="match status" value="2"/>
</dbReference>
<keyword evidence="13" id="KW-1185">Reference proteome</keyword>
<feature type="transmembrane region" description="Helical" evidence="10">
    <location>
        <begin position="430"/>
        <end position="450"/>
    </location>
</feature>
<keyword evidence="8 10" id="KW-0472">Membrane</keyword>
<evidence type="ECO:0000256" key="2">
    <source>
        <dbReference type="ARBA" id="ARBA00008417"/>
    </source>
</evidence>
<evidence type="ECO:0000313" key="14">
    <source>
        <dbReference type="Proteomes" id="UP000190449"/>
    </source>
</evidence>
<dbReference type="EMBL" id="FUWU01000034">
    <property type="protein sequence ID" value="SJZ90518.1"/>
    <property type="molecule type" value="Genomic_DNA"/>
</dbReference>
<dbReference type="Proteomes" id="UP000190449">
    <property type="component" value="Unassembled WGS sequence"/>
</dbReference>
<dbReference type="GO" id="GO:0005886">
    <property type="term" value="C:plasma membrane"/>
    <property type="evidence" value="ECO:0007669"/>
    <property type="project" value="UniProtKB-SubCell"/>
</dbReference>
<evidence type="ECO:0000313" key="13">
    <source>
        <dbReference type="Proteomes" id="UP000184275"/>
    </source>
</evidence>
<name>A0A1M6SJN8_9BACT</name>
<feature type="transmembrane region" description="Helical" evidence="10">
    <location>
        <begin position="51"/>
        <end position="84"/>
    </location>
</feature>
<keyword evidence="4" id="KW-0813">Transport</keyword>
<dbReference type="CDD" id="cd13143">
    <property type="entry name" value="MATE_MepA_like"/>
    <property type="match status" value="1"/>
</dbReference>
<dbReference type="PANTHER" id="PTHR43823:SF3">
    <property type="entry name" value="MULTIDRUG EXPORT PROTEIN MEPA"/>
    <property type="match status" value="1"/>
</dbReference>
<evidence type="ECO:0000256" key="4">
    <source>
        <dbReference type="ARBA" id="ARBA00022448"/>
    </source>
</evidence>
<evidence type="ECO:0000313" key="11">
    <source>
        <dbReference type="EMBL" id="SHK44819.1"/>
    </source>
</evidence>
<dbReference type="InterPro" id="IPR048279">
    <property type="entry name" value="MdtK-like"/>
</dbReference>
<reference evidence="13" key="2">
    <citation type="submission" date="2016-11" db="EMBL/GenBank/DDBJ databases">
        <authorList>
            <person name="Varghese N."/>
            <person name="Submissions S."/>
        </authorList>
    </citation>
    <scope>NUCLEOTIDE SEQUENCE [LARGE SCALE GENOMIC DNA]</scope>
    <source>
        <strain evidence="13">UWOS</strain>
    </source>
</reference>
<reference evidence="11" key="1">
    <citation type="submission" date="2016-11" db="EMBL/GenBank/DDBJ databases">
        <authorList>
            <person name="Jaros S."/>
            <person name="Januszkiewicz K."/>
            <person name="Wedrychowicz H."/>
        </authorList>
    </citation>
    <scope>NUCLEOTIDE SEQUENCE [LARGE SCALE GENOMIC DNA]</scope>
    <source>
        <strain evidence="11">UWOS</strain>
    </source>
</reference>
<feature type="transmembrane region" description="Helical" evidence="10">
    <location>
        <begin position="242"/>
        <end position="265"/>
    </location>
</feature>
<accession>A0A1M6SJN8</accession>
<gene>
    <name evidence="12" type="ORF">SAMN02745108_01929</name>
    <name evidence="11" type="ORF">SAMN05720469_10678</name>
</gene>
<dbReference type="STRING" id="28122.SAMN02745108_01929"/>
<keyword evidence="6 10" id="KW-0812">Transmembrane</keyword>
<keyword evidence="9" id="KW-0046">Antibiotic resistance</keyword>
<dbReference type="AlphaFoldDB" id="A0A1M6SJN8"/>
<evidence type="ECO:0000256" key="7">
    <source>
        <dbReference type="ARBA" id="ARBA00022989"/>
    </source>
</evidence>
<dbReference type="Proteomes" id="UP000184275">
    <property type="component" value="Unassembled WGS sequence"/>
</dbReference>
<feature type="transmembrane region" description="Helical" evidence="10">
    <location>
        <begin position="177"/>
        <end position="196"/>
    </location>
</feature>
<evidence type="ECO:0000256" key="1">
    <source>
        <dbReference type="ARBA" id="ARBA00004651"/>
    </source>
</evidence>
<dbReference type="PIRSF" id="PIRSF006603">
    <property type="entry name" value="DinF"/>
    <property type="match status" value="1"/>
</dbReference>
<feature type="transmembrane region" description="Helical" evidence="10">
    <location>
        <begin position="328"/>
        <end position="350"/>
    </location>
</feature>
<keyword evidence="5" id="KW-1003">Cell membrane</keyword>
<protein>
    <recommendedName>
        <fullName evidence="3">Multidrug export protein MepA</fullName>
    </recommendedName>
</protein>
<feature type="transmembrane region" description="Helical" evidence="10">
    <location>
        <begin position="96"/>
        <end position="117"/>
    </location>
</feature>
<keyword evidence="7 10" id="KW-1133">Transmembrane helix</keyword>
<evidence type="ECO:0000256" key="10">
    <source>
        <dbReference type="SAM" id="Phobius"/>
    </source>
</evidence>
<evidence type="ECO:0000256" key="5">
    <source>
        <dbReference type="ARBA" id="ARBA00022475"/>
    </source>
</evidence>
<sequence>MAPELRSSKLNSIGTASIPRLILAFSVPAIVSMIVESLYNVVDRYFVAAGVGYLGIAGITLCFPINLFIMALSMIIGVGGNTLFAIRLGQKKYTQAALILNNSFFLLIIMALISLILGEIFMEPLLKAFGASAETLPYAATYMRIILFGAVFQTVTPGMNHFIRSLGHPKTAMFRNMLGAGLNTFFDWLFIFQFHWGIEGAAWATVLSQAITTIFVMAFFFKKSTPIKISPRLMKLRFPYVRRIYIMGLPPSIMQISNSLMNVILNKSLVHYGNNSSYGGDLAVSAFGIANSIAMLMVMPVIGFVQGGQPLIGYNFGAKLFHRVKKTLKVMLSIGIAWMILCWILVQFQAEWLVGFFSANNAQLNELSSIALRTFLFAMPMIACGMICGNYFQGTGQPGKAMILNMCRQLIILIPFLLIIPLFLGLRGVFVAAPISDTISAILAAILLKIDLKKLNDKK</sequence>
<dbReference type="GO" id="GO:0046677">
    <property type="term" value="P:response to antibiotic"/>
    <property type="evidence" value="ECO:0007669"/>
    <property type="project" value="UniProtKB-KW"/>
</dbReference>
<feature type="transmembrane region" description="Helical" evidence="10">
    <location>
        <begin position="285"/>
        <end position="307"/>
    </location>
</feature>
<dbReference type="RefSeq" id="WP_073303141.1">
    <property type="nucleotide sequence ID" value="NZ_FRAW01000006.1"/>
</dbReference>
<accession>A0A1T4PI57</accession>
<evidence type="ECO:0000313" key="12">
    <source>
        <dbReference type="EMBL" id="SJZ90518.1"/>
    </source>
</evidence>
<comment type="similarity">
    <text evidence="2">Belongs to the multi antimicrobial extrusion (MATE) (TC 2.A.66.1) family. MepA subfamily.</text>
</comment>
<organism evidence="11 13">
    <name type="scientific">Fibrobacter intestinalis</name>
    <dbReference type="NCBI Taxonomy" id="28122"/>
    <lineage>
        <taxon>Bacteria</taxon>
        <taxon>Pseudomonadati</taxon>
        <taxon>Fibrobacterota</taxon>
        <taxon>Fibrobacteria</taxon>
        <taxon>Fibrobacterales</taxon>
        <taxon>Fibrobacteraceae</taxon>
        <taxon>Fibrobacter</taxon>
    </lineage>
</organism>
<evidence type="ECO:0000256" key="3">
    <source>
        <dbReference type="ARBA" id="ARBA00022106"/>
    </source>
</evidence>
<reference evidence="12 14" key="3">
    <citation type="submission" date="2017-02" db="EMBL/GenBank/DDBJ databases">
        <authorList>
            <person name="Peterson S.W."/>
        </authorList>
    </citation>
    <scope>NUCLEOTIDE SEQUENCE [LARGE SCALE GENOMIC DNA]</scope>
    <source>
        <strain evidence="12 14">ATCC 43854</strain>
    </source>
</reference>
<feature type="transmembrane region" description="Helical" evidence="10">
    <location>
        <begin position="137"/>
        <end position="156"/>
    </location>
</feature>
<dbReference type="EMBL" id="FRAW01000006">
    <property type="protein sequence ID" value="SHK44819.1"/>
    <property type="molecule type" value="Genomic_DNA"/>
</dbReference>
<dbReference type="InterPro" id="IPR045070">
    <property type="entry name" value="MATE_MepA-like"/>
</dbReference>
<evidence type="ECO:0000256" key="8">
    <source>
        <dbReference type="ARBA" id="ARBA00023136"/>
    </source>
</evidence>
<dbReference type="GO" id="GO:0015297">
    <property type="term" value="F:antiporter activity"/>
    <property type="evidence" value="ECO:0007669"/>
    <property type="project" value="InterPro"/>
</dbReference>
<evidence type="ECO:0000256" key="6">
    <source>
        <dbReference type="ARBA" id="ARBA00022692"/>
    </source>
</evidence>
<dbReference type="PANTHER" id="PTHR43823">
    <property type="entry name" value="SPORULATION PROTEIN YKVU"/>
    <property type="match status" value="1"/>
</dbReference>
<evidence type="ECO:0000256" key="9">
    <source>
        <dbReference type="ARBA" id="ARBA00023251"/>
    </source>
</evidence>
<feature type="transmembrane region" description="Helical" evidence="10">
    <location>
        <begin position="21"/>
        <end position="39"/>
    </location>
</feature>
<dbReference type="InterPro" id="IPR002528">
    <property type="entry name" value="MATE_fam"/>
</dbReference>
<feature type="transmembrane region" description="Helical" evidence="10">
    <location>
        <begin position="202"/>
        <end position="221"/>
    </location>
</feature>
<dbReference type="GO" id="GO:0042910">
    <property type="term" value="F:xenobiotic transmembrane transporter activity"/>
    <property type="evidence" value="ECO:0007669"/>
    <property type="project" value="InterPro"/>
</dbReference>